<accession>A0A1M2W3P5</accession>
<keyword evidence="10" id="KW-1185">Reference proteome</keyword>
<dbReference type="Proteomes" id="UP000184267">
    <property type="component" value="Unassembled WGS sequence"/>
</dbReference>
<dbReference type="PANTHER" id="PTHR19370">
    <property type="entry name" value="NADH-CYTOCHROME B5 REDUCTASE"/>
    <property type="match status" value="1"/>
</dbReference>
<feature type="binding site" evidence="7">
    <location>
        <position position="46"/>
    </location>
    <ligand>
        <name>FAD</name>
        <dbReference type="ChEBI" id="CHEBI:57692"/>
    </ligand>
</feature>
<dbReference type="InterPro" id="IPR039261">
    <property type="entry name" value="FNR_nucleotide-bd"/>
</dbReference>
<dbReference type="OMA" id="LLCGPQK"/>
<evidence type="ECO:0000256" key="5">
    <source>
        <dbReference type="ARBA" id="ARBA00023002"/>
    </source>
</evidence>
<dbReference type="Gene3D" id="3.40.50.80">
    <property type="entry name" value="Nucleotide-binding domain of ferredoxin-NADP reductase (FNR) module"/>
    <property type="match status" value="1"/>
</dbReference>
<dbReference type="PRINTS" id="PR00371">
    <property type="entry name" value="FPNCR"/>
</dbReference>
<keyword evidence="6" id="KW-0520">NAD</keyword>
<dbReference type="STRING" id="154538.A0A1M2W3P5"/>
<evidence type="ECO:0000256" key="2">
    <source>
        <dbReference type="ARBA" id="ARBA00006105"/>
    </source>
</evidence>
<dbReference type="AlphaFoldDB" id="A0A1M2W3P5"/>
<evidence type="ECO:0000259" key="8">
    <source>
        <dbReference type="Pfam" id="PF00175"/>
    </source>
</evidence>
<dbReference type="OrthoDB" id="432685at2759"/>
<evidence type="ECO:0000256" key="6">
    <source>
        <dbReference type="ARBA" id="ARBA00023027"/>
    </source>
</evidence>
<proteinExistence type="inferred from homology"/>
<comment type="cofactor">
    <cofactor evidence="1 7">
        <name>FAD</name>
        <dbReference type="ChEBI" id="CHEBI:57692"/>
    </cofactor>
</comment>
<dbReference type="PRINTS" id="PR00406">
    <property type="entry name" value="CYTB5RDTASE"/>
</dbReference>
<evidence type="ECO:0000256" key="7">
    <source>
        <dbReference type="PIRSR" id="PIRSR601834-1"/>
    </source>
</evidence>
<sequence length="166" mass="18440">MTEGEEIDIRGPSGGITYKGHGDFDIEGTEYHFDKVNLVAGGSGLTPHWQLVHAVLMDPSDKTLVSLIDSNKTYGDILMRDELQKYAEEHPDRFKIWHVISDPLNEKTNIKFTEGRLNKGIMEEHFYPAAANVAAFLCGPPGLIEKAAIPGLEEMGFEEGKTIFGY</sequence>
<name>A0A1M2W3P5_TRAPU</name>
<evidence type="ECO:0000256" key="1">
    <source>
        <dbReference type="ARBA" id="ARBA00001974"/>
    </source>
</evidence>
<dbReference type="Pfam" id="PF00175">
    <property type="entry name" value="NAD_binding_1"/>
    <property type="match status" value="1"/>
</dbReference>
<reference evidence="9 10" key="1">
    <citation type="submission" date="2016-10" db="EMBL/GenBank/DDBJ databases">
        <title>Genome sequence of the basidiomycete white-rot fungus Trametes pubescens.</title>
        <authorList>
            <person name="Makela M.R."/>
            <person name="Granchi Z."/>
            <person name="Peng M."/>
            <person name="De Vries R.P."/>
            <person name="Grigoriev I."/>
            <person name="Riley R."/>
            <person name="Hilden K."/>
        </authorList>
    </citation>
    <scope>NUCLEOTIDE SEQUENCE [LARGE SCALE GENOMIC DNA]</scope>
    <source>
        <strain evidence="9 10">FBCC735</strain>
    </source>
</reference>
<gene>
    <name evidence="9" type="ORF">TRAPUB_8971</name>
</gene>
<evidence type="ECO:0000313" key="9">
    <source>
        <dbReference type="EMBL" id="OJT14471.1"/>
    </source>
</evidence>
<comment type="similarity">
    <text evidence="2">Belongs to the flavoprotein pyridine nucleotide cytochrome reductase family.</text>
</comment>
<dbReference type="SUPFAM" id="SSF52343">
    <property type="entry name" value="Ferredoxin reductase-like, C-terminal NADP-linked domain"/>
    <property type="match status" value="1"/>
</dbReference>
<keyword evidence="4 7" id="KW-0274">FAD</keyword>
<dbReference type="InterPro" id="IPR001834">
    <property type="entry name" value="CBR-like"/>
</dbReference>
<keyword evidence="3 7" id="KW-0285">Flavoprotein</keyword>
<dbReference type="GO" id="GO:0016491">
    <property type="term" value="F:oxidoreductase activity"/>
    <property type="evidence" value="ECO:0007669"/>
    <property type="project" value="UniProtKB-KW"/>
</dbReference>
<dbReference type="CDD" id="cd06183">
    <property type="entry name" value="cyt_b5_reduct_like"/>
    <property type="match status" value="1"/>
</dbReference>
<dbReference type="InterPro" id="IPR001433">
    <property type="entry name" value="OxRdtase_FAD/NAD-bd"/>
</dbReference>
<dbReference type="EMBL" id="MNAD01000286">
    <property type="protein sequence ID" value="OJT14471.1"/>
    <property type="molecule type" value="Genomic_DNA"/>
</dbReference>
<comment type="caution">
    <text evidence="9">The sequence shown here is derived from an EMBL/GenBank/DDBJ whole genome shotgun (WGS) entry which is preliminary data.</text>
</comment>
<dbReference type="InterPro" id="IPR001709">
    <property type="entry name" value="Flavoprot_Pyr_Nucl_cyt_Rdtase"/>
</dbReference>
<dbReference type="GO" id="GO:0071949">
    <property type="term" value="F:FAD binding"/>
    <property type="evidence" value="ECO:0007669"/>
    <property type="project" value="TreeGrafter"/>
</dbReference>
<evidence type="ECO:0000256" key="4">
    <source>
        <dbReference type="ARBA" id="ARBA00022827"/>
    </source>
</evidence>
<organism evidence="9 10">
    <name type="scientific">Trametes pubescens</name>
    <name type="common">White-rot fungus</name>
    <dbReference type="NCBI Taxonomy" id="154538"/>
    <lineage>
        <taxon>Eukaryota</taxon>
        <taxon>Fungi</taxon>
        <taxon>Dikarya</taxon>
        <taxon>Basidiomycota</taxon>
        <taxon>Agaricomycotina</taxon>
        <taxon>Agaricomycetes</taxon>
        <taxon>Polyporales</taxon>
        <taxon>Polyporaceae</taxon>
        <taxon>Trametes</taxon>
    </lineage>
</organism>
<evidence type="ECO:0000313" key="10">
    <source>
        <dbReference type="Proteomes" id="UP000184267"/>
    </source>
</evidence>
<protein>
    <submittedName>
        <fullName evidence="9">NADH-cytochrome b5 reductase 2</fullName>
    </submittedName>
</protein>
<keyword evidence="5" id="KW-0560">Oxidoreductase</keyword>
<dbReference type="PANTHER" id="PTHR19370:SF185">
    <property type="entry name" value="NADH-CYTOCHROME B5 REDUCTASE"/>
    <property type="match status" value="1"/>
</dbReference>
<evidence type="ECO:0000256" key="3">
    <source>
        <dbReference type="ARBA" id="ARBA00022630"/>
    </source>
</evidence>
<feature type="domain" description="Oxidoreductase FAD/NAD(P)-binding" evidence="8">
    <location>
        <begin position="38"/>
        <end position="147"/>
    </location>
</feature>